<accession>A0A183I5J2</accession>
<evidence type="ECO:0000256" key="1">
    <source>
        <dbReference type="SAM" id="Coils"/>
    </source>
</evidence>
<feature type="coiled-coil region" evidence="1">
    <location>
        <begin position="42"/>
        <end position="69"/>
    </location>
</feature>
<protein>
    <submittedName>
        <fullName evidence="4">Reverse transcriptase domain-containing protein</fullName>
    </submittedName>
</protein>
<keyword evidence="3" id="KW-1185">Reference proteome</keyword>
<keyword evidence="1" id="KW-0175">Coiled coil</keyword>
<dbReference type="AlphaFoldDB" id="A0A183I5J2"/>
<name>A0A183I5J2_9BILA</name>
<gene>
    <name evidence="2" type="ORF">OFLC_LOCUS15004</name>
</gene>
<evidence type="ECO:0000313" key="2">
    <source>
        <dbReference type="EMBL" id="VDP19975.1"/>
    </source>
</evidence>
<organism evidence="4">
    <name type="scientific">Onchocerca flexuosa</name>
    <dbReference type="NCBI Taxonomy" id="387005"/>
    <lineage>
        <taxon>Eukaryota</taxon>
        <taxon>Metazoa</taxon>
        <taxon>Ecdysozoa</taxon>
        <taxon>Nematoda</taxon>
        <taxon>Chromadorea</taxon>
        <taxon>Rhabditida</taxon>
        <taxon>Spirurina</taxon>
        <taxon>Spiruromorpha</taxon>
        <taxon>Filarioidea</taxon>
        <taxon>Onchocercidae</taxon>
        <taxon>Onchocerca</taxon>
    </lineage>
</organism>
<dbReference type="WBParaSite" id="OFLC_0001501501-mRNA-1">
    <property type="protein sequence ID" value="OFLC_0001501501-mRNA-1"/>
    <property type="gene ID" value="OFLC_0001501501"/>
</dbReference>
<reference evidence="2 3" key="2">
    <citation type="submission" date="2018-11" db="EMBL/GenBank/DDBJ databases">
        <authorList>
            <consortium name="Pathogen Informatics"/>
        </authorList>
    </citation>
    <scope>NUCLEOTIDE SEQUENCE [LARGE SCALE GENOMIC DNA]</scope>
</reference>
<evidence type="ECO:0000313" key="3">
    <source>
        <dbReference type="Proteomes" id="UP000267606"/>
    </source>
</evidence>
<dbReference type="STRING" id="387005.A0A183I5J2"/>
<dbReference type="Proteomes" id="UP000267606">
    <property type="component" value="Unassembled WGS sequence"/>
</dbReference>
<dbReference type="EMBL" id="UZAJ01041477">
    <property type="protein sequence ID" value="VDP19975.1"/>
    <property type="molecule type" value="Genomic_DNA"/>
</dbReference>
<proteinExistence type="predicted"/>
<reference evidence="4" key="1">
    <citation type="submission" date="2016-06" db="UniProtKB">
        <authorList>
            <consortium name="WormBaseParasite"/>
        </authorList>
    </citation>
    <scope>IDENTIFICATION</scope>
</reference>
<evidence type="ECO:0000313" key="4">
    <source>
        <dbReference type="WBParaSite" id="OFLC_0001501501-mRNA-1"/>
    </source>
</evidence>
<sequence>MEEPAEAMLDNLLLDNTTKKMMDNMTEWENLGQSVIMGKRAMIELDERRQKCREALGQLRKQAKNTTNKRWGKGCNVMSGIEKKTSDLWHK</sequence>